<proteinExistence type="inferred from homology"/>
<evidence type="ECO:0000256" key="2">
    <source>
        <dbReference type="ARBA" id="ARBA00022801"/>
    </source>
</evidence>
<sequence length="194" mass="21617">MVWCCWGKVINSGQSFQKAYSNEETSRLVSTKAIAAQMNDVQKSFVEALKPAVVSVSKKTGIVPSIILAQAILESAWGTSKLAKEANNLFGIKVGQNWQGETFEVETREFRNGTSVTEKASFRSYKSVADSVTDYGNFFTSTPWRTKNYQEFRTATNYVDAANALQKSGYATDPQYSEKIKSVIERYALNKLDS</sequence>
<dbReference type="RefSeq" id="WP_316716848.1">
    <property type="nucleotide sequence ID" value="NZ_CP118735.1"/>
</dbReference>
<dbReference type="GO" id="GO:0004040">
    <property type="term" value="F:amidase activity"/>
    <property type="evidence" value="ECO:0007669"/>
    <property type="project" value="InterPro"/>
</dbReference>
<organism evidence="4">
    <name type="scientific">Streptococcus iners</name>
    <dbReference type="NCBI Taxonomy" id="3028084"/>
    <lineage>
        <taxon>Bacteria</taxon>
        <taxon>Bacillati</taxon>
        <taxon>Bacillota</taxon>
        <taxon>Bacilli</taxon>
        <taxon>Lactobacillales</taxon>
        <taxon>Streptococcaceae</taxon>
        <taxon>Streptococcus</taxon>
    </lineage>
</organism>
<feature type="domain" description="Mannosyl-glycoprotein endo-beta-N-acetylglucosamidase-like" evidence="3">
    <location>
        <begin position="35"/>
        <end position="193"/>
    </location>
</feature>
<dbReference type="Gene3D" id="4.10.80.30">
    <property type="entry name" value="DNA polymerase, domain 6"/>
    <property type="match status" value="1"/>
</dbReference>
<dbReference type="Gene3D" id="1.10.530.10">
    <property type="match status" value="1"/>
</dbReference>
<reference evidence="4" key="1">
    <citation type="submission" date="2023-02" db="EMBL/GenBank/DDBJ databases">
        <title>Streptococcus sp. Genome Sequencing and Assembly.</title>
        <authorList>
            <person name="Shore S.M."/>
            <person name="Nicholson T.L."/>
        </authorList>
    </citation>
    <scope>NUCLEOTIDE SEQUENCE</scope>
    <source>
        <strain evidence="4">29887</strain>
    </source>
</reference>
<dbReference type="KEGG" id="sins:PW252_04360"/>
<gene>
    <name evidence="4" type="ORF">PW252_04360</name>
</gene>
<keyword evidence="2 4" id="KW-0378">Hydrolase</keyword>
<evidence type="ECO:0000256" key="1">
    <source>
        <dbReference type="ARBA" id="ARBA00010266"/>
    </source>
</evidence>
<dbReference type="EMBL" id="CP118735">
    <property type="protein sequence ID" value="WNY51886.1"/>
    <property type="molecule type" value="Genomic_DNA"/>
</dbReference>
<protein>
    <submittedName>
        <fullName evidence="4">Glycoside hydrolase family 73 protein</fullName>
    </submittedName>
</protein>
<dbReference type="PANTHER" id="PTHR33308:SF9">
    <property type="entry name" value="PEPTIDOGLYCAN HYDROLASE FLGJ"/>
    <property type="match status" value="1"/>
</dbReference>
<evidence type="ECO:0000313" key="4">
    <source>
        <dbReference type="EMBL" id="WNY51886.1"/>
    </source>
</evidence>
<dbReference type="PANTHER" id="PTHR33308">
    <property type="entry name" value="PEPTIDOGLYCAN HYDROLASE FLGJ"/>
    <property type="match status" value="1"/>
</dbReference>
<name>A0AA96VNL1_9STRE</name>
<dbReference type="AlphaFoldDB" id="A0AA96VNL1"/>
<dbReference type="Pfam" id="PF01832">
    <property type="entry name" value="Glucosaminidase"/>
    <property type="match status" value="1"/>
</dbReference>
<dbReference type="InterPro" id="IPR051056">
    <property type="entry name" value="Glycosyl_Hydrolase_73"/>
</dbReference>
<dbReference type="SMART" id="SM00047">
    <property type="entry name" value="LYZ2"/>
    <property type="match status" value="1"/>
</dbReference>
<evidence type="ECO:0000259" key="3">
    <source>
        <dbReference type="SMART" id="SM00047"/>
    </source>
</evidence>
<comment type="similarity">
    <text evidence="1">Belongs to the glycosyl hydrolase 73 family.</text>
</comment>
<dbReference type="InterPro" id="IPR002901">
    <property type="entry name" value="MGlyc_endo_b_GlcNAc-like_dom"/>
</dbReference>
<accession>A0AA96VNL1</accession>
<dbReference type="PRINTS" id="PR01002">
    <property type="entry name" value="FLGFLGJ"/>
</dbReference>